<name>A0AA97CVX8_9ACTN</name>
<feature type="DNA-binding region" description="H-T-H motif" evidence="4">
    <location>
        <begin position="41"/>
        <end position="60"/>
    </location>
</feature>
<keyword evidence="3" id="KW-0804">Transcription</keyword>
<dbReference type="InterPro" id="IPR001647">
    <property type="entry name" value="HTH_TetR"/>
</dbReference>
<dbReference type="InterPro" id="IPR025996">
    <property type="entry name" value="MT1864/Rv1816-like_C"/>
</dbReference>
<feature type="domain" description="HTH tetR-type" evidence="5">
    <location>
        <begin position="18"/>
        <end position="78"/>
    </location>
</feature>
<proteinExistence type="predicted"/>
<dbReference type="GO" id="GO:0003700">
    <property type="term" value="F:DNA-binding transcription factor activity"/>
    <property type="evidence" value="ECO:0007669"/>
    <property type="project" value="TreeGrafter"/>
</dbReference>
<dbReference type="Gene3D" id="1.10.357.10">
    <property type="entry name" value="Tetracycline Repressor, domain 2"/>
    <property type="match status" value="1"/>
</dbReference>
<evidence type="ECO:0000256" key="3">
    <source>
        <dbReference type="ARBA" id="ARBA00023163"/>
    </source>
</evidence>
<dbReference type="EMBL" id="CP128986">
    <property type="protein sequence ID" value="WOC13401.1"/>
    <property type="molecule type" value="Genomic_DNA"/>
</dbReference>
<sequence length="235" mass="24981">MEPMTTDDTSGIRARKRADIEADLRDVGRRHLAEHGAAALSLRAVARDMGRTPSSLYRYVRNRDDLLTVLIVDAYDDLGDALDAAVADRSAPRSQFEAFANALRAWALAHPSEYALLYGSPVPGYHAPRGTTVRAGTRPILTFGAIATVSDVPVVDGTHAPRQRAAAAALSAAAASDEVAGLALTPDTLTRTLAVWNLLLGSITSELFEQMGTVTDRPDDVWAGIVDLGCGLLFG</sequence>
<dbReference type="AlphaFoldDB" id="A0AA97CVX8"/>
<dbReference type="PROSITE" id="PS50977">
    <property type="entry name" value="HTH_TETR_2"/>
    <property type="match status" value="1"/>
</dbReference>
<organism evidence="6">
    <name type="scientific">Gordonia sp. MP11Mi</name>
    <dbReference type="NCBI Taxonomy" id="3022769"/>
    <lineage>
        <taxon>Bacteria</taxon>
        <taxon>Bacillati</taxon>
        <taxon>Actinomycetota</taxon>
        <taxon>Actinomycetes</taxon>
        <taxon>Mycobacteriales</taxon>
        <taxon>Gordoniaceae</taxon>
        <taxon>Gordonia</taxon>
    </lineage>
</organism>
<evidence type="ECO:0000259" key="5">
    <source>
        <dbReference type="PROSITE" id="PS50977"/>
    </source>
</evidence>
<dbReference type="InterPro" id="IPR036271">
    <property type="entry name" value="Tet_transcr_reg_TetR-rel_C_sf"/>
</dbReference>
<keyword evidence="1" id="KW-0805">Transcription regulation</keyword>
<gene>
    <name evidence="6" type="ORF">MP11Mi_25020</name>
</gene>
<dbReference type="InterPro" id="IPR009057">
    <property type="entry name" value="Homeodomain-like_sf"/>
</dbReference>
<evidence type="ECO:0000313" key="6">
    <source>
        <dbReference type="EMBL" id="WOC13401.1"/>
    </source>
</evidence>
<keyword evidence="2 4" id="KW-0238">DNA-binding</keyword>
<dbReference type="Pfam" id="PF13305">
    <property type="entry name" value="TetR_C_33"/>
    <property type="match status" value="1"/>
</dbReference>
<dbReference type="SUPFAM" id="SSF46689">
    <property type="entry name" value="Homeodomain-like"/>
    <property type="match status" value="1"/>
</dbReference>
<evidence type="ECO:0000256" key="4">
    <source>
        <dbReference type="PROSITE-ProRule" id="PRU00335"/>
    </source>
</evidence>
<evidence type="ECO:0000256" key="2">
    <source>
        <dbReference type="ARBA" id="ARBA00023125"/>
    </source>
</evidence>
<dbReference type="InterPro" id="IPR050109">
    <property type="entry name" value="HTH-type_TetR-like_transc_reg"/>
</dbReference>
<dbReference type="GO" id="GO:0000976">
    <property type="term" value="F:transcription cis-regulatory region binding"/>
    <property type="evidence" value="ECO:0007669"/>
    <property type="project" value="TreeGrafter"/>
</dbReference>
<evidence type="ECO:0000256" key="1">
    <source>
        <dbReference type="ARBA" id="ARBA00023015"/>
    </source>
</evidence>
<reference evidence="6" key="1">
    <citation type="submission" date="2023-06" db="EMBL/GenBank/DDBJ databases">
        <title>Gordonia sp. nov. and Pseudochrobactrum sp. nov., two species isolated from the burying beetle Nicrophorus vespilloides.</title>
        <authorList>
            <person name="Poehlein A."/>
            <person name="Guzman J."/>
            <person name="Daniel R."/>
            <person name="Vilcinskas A."/>
        </authorList>
    </citation>
    <scope>NUCLEOTIDE SEQUENCE</scope>
    <source>
        <strain evidence="6">MP11Mi</strain>
    </source>
</reference>
<accession>A0AA97CVX8</accession>
<dbReference type="PANTHER" id="PTHR30055:SF243">
    <property type="entry name" value="HTH-TYPE TRANSCRIPTIONAL REGULATOR RV1816"/>
    <property type="match status" value="1"/>
</dbReference>
<protein>
    <submittedName>
        <fullName evidence="6">HTH-type transcriptional regulator</fullName>
    </submittedName>
</protein>
<dbReference type="SUPFAM" id="SSF48498">
    <property type="entry name" value="Tetracyclin repressor-like, C-terminal domain"/>
    <property type="match status" value="1"/>
</dbReference>
<dbReference type="Pfam" id="PF00440">
    <property type="entry name" value="TetR_N"/>
    <property type="match status" value="1"/>
</dbReference>
<dbReference type="PANTHER" id="PTHR30055">
    <property type="entry name" value="HTH-TYPE TRANSCRIPTIONAL REGULATOR RUTR"/>
    <property type="match status" value="1"/>
</dbReference>